<dbReference type="PANTHER" id="PTHR39337">
    <property type="entry name" value="BLR5642 PROTEIN"/>
    <property type="match status" value="1"/>
</dbReference>
<dbReference type="Pfam" id="PF04343">
    <property type="entry name" value="DUF488"/>
    <property type="match status" value="1"/>
</dbReference>
<evidence type="ECO:0000313" key="2">
    <source>
        <dbReference type="Proteomes" id="UP001231124"/>
    </source>
</evidence>
<organism evidence="1 2">
    <name type="scientific">Methylobacterium aerolatum</name>
    <dbReference type="NCBI Taxonomy" id="418708"/>
    <lineage>
        <taxon>Bacteria</taxon>
        <taxon>Pseudomonadati</taxon>
        <taxon>Pseudomonadota</taxon>
        <taxon>Alphaproteobacteria</taxon>
        <taxon>Hyphomicrobiales</taxon>
        <taxon>Methylobacteriaceae</taxon>
        <taxon>Methylobacterium</taxon>
    </lineage>
</organism>
<dbReference type="InterPro" id="IPR014519">
    <property type="entry name" value="UCP024492"/>
</dbReference>
<dbReference type="EMBL" id="JAUSVP010000004">
    <property type="protein sequence ID" value="MDQ0447286.1"/>
    <property type="molecule type" value="Genomic_DNA"/>
</dbReference>
<comment type="caution">
    <text evidence="1">The sequence shown here is derived from an EMBL/GenBank/DDBJ whole genome shotgun (WGS) entry which is preliminary data.</text>
</comment>
<sequence length="170" mass="18853">MQTIFTIGYEGTDIDRFVATLVDVGIELLVDVRAVTVSRKKGFSKNGLRARLEAEGIEYVHLRGLGDPKPGREAARAGRYDEFRSIYTRHLATAEARDDLEALGTLTHEQATCLMCFERDPKVCHRSIVALAISDGPETVFDLYGDMPGRYRDASIRKGHDPRQGSPAAE</sequence>
<name>A0ABU0HY92_9HYPH</name>
<dbReference type="PANTHER" id="PTHR39337:SF1">
    <property type="entry name" value="BLR5642 PROTEIN"/>
    <property type="match status" value="1"/>
</dbReference>
<evidence type="ECO:0000313" key="1">
    <source>
        <dbReference type="EMBL" id="MDQ0447286.1"/>
    </source>
</evidence>
<proteinExistence type="predicted"/>
<protein>
    <submittedName>
        <fullName evidence="1">Uncharacterized protein (DUF488 family)</fullName>
    </submittedName>
</protein>
<gene>
    <name evidence="1" type="ORF">QO012_001782</name>
</gene>
<keyword evidence="2" id="KW-1185">Reference proteome</keyword>
<accession>A0ABU0HY92</accession>
<reference evidence="1 2" key="1">
    <citation type="submission" date="2023-07" db="EMBL/GenBank/DDBJ databases">
        <title>Genomic Encyclopedia of Type Strains, Phase IV (KMG-IV): sequencing the most valuable type-strain genomes for metagenomic binning, comparative biology and taxonomic classification.</title>
        <authorList>
            <person name="Goeker M."/>
        </authorList>
    </citation>
    <scope>NUCLEOTIDE SEQUENCE [LARGE SCALE GENOMIC DNA]</scope>
    <source>
        <strain evidence="1 2">DSM 19013</strain>
    </source>
</reference>
<dbReference type="Proteomes" id="UP001231124">
    <property type="component" value="Unassembled WGS sequence"/>
</dbReference>
<dbReference type="RefSeq" id="WP_238207029.1">
    <property type="nucleotide sequence ID" value="NZ_BPQE01000031.1"/>
</dbReference>
<dbReference type="PIRSF" id="PIRSF024492">
    <property type="entry name" value="UCP024492"/>
    <property type="match status" value="1"/>
</dbReference>
<dbReference type="InterPro" id="IPR007438">
    <property type="entry name" value="DUF488"/>
</dbReference>